<evidence type="ECO:0000313" key="1">
    <source>
        <dbReference type="EMBL" id="AKU43617.1"/>
    </source>
</evidence>
<gene>
    <name evidence="1" type="ORF">CPT_Seuss91</name>
</gene>
<protein>
    <submittedName>
        <fullName evidence="1">Uncharacterized protein</fullName>
    </submittedName>
</protein>
<accession>A0A0K1LM72</accession>
<proteinExistence type="predicted"/>
<evidence type="ECO:0000313" key="2">
    <source>
        <dbReference type="Proteomes" id="UP000221339"/>
    </source>
</evidence>
<organism evidence="1 2">
    <name type="scientific">Caulobacter phage Seuss</name>
    <dbReference type="NCBI Taxonomy" id="1675601"/>
    <lineage>
        <taxon>Viruses</taxon>
        <taxon>Duplodnaviria</taxon>
        <taxon>Heunggongvirae</taxon>
        <taxon>Uroviricota</taxon>
        <taxon>Caudoviricetes</taxon>
        <taxon>Seussvirus</taxon>
        <taxon>Seussvirus seuss</taxon>
    </lineage>
</organism>
<keyword evidence="2" id="KW-1185">Reference proteome</keyword>
<sequence length="111" mass="13171">MNRYQTILGQTYAAGEFEHIATDKAAAKCGDPLFDLLWNELDEDNIMVINRRLDKVKEQVDEVMREIWFDLYSRTIEPMTKSEAWDYMANNIHMDDPLWSRLKEIIRCKPT</sequence>
<dbReference type="EMBL" id="KT001914">
    <property type="protein sequence ID" value="AKU43617.1"/>
    <property type="molecule type" value="Genomic_DNA"/>
</dbReference>
<name>A0A0K1LM72_9CAUD</name>
<reference evidence="1 2" key="1">
    <citation type="journal article" date="2015" name="Genome Announc.">
        <title>Complete Genome Sequence of Caulobacter crescentus Siphophage Seuss.</title>
        <authorList>
            <person name="Sloan J.M."/>
            <person name="Keene J.L."/>
            <person name="Cahill J.L."/>
            <person name="Rasche E.S."/>
            <person name="Kuty Everett G.F."/>
        </authorList>
    </citation>
    <scope>NUCLEOTIDE SEQUENCE [LARGE SCALE GENOMIC DNA]</scope>
</reference>
<dbReference type="Proteomes" id="UP000221339">
    <property type="component" value="Segment"/>
</dbReference>